<evidence type="ECO:0000313" key="5">
    <source>
        <dbReference type="EMBL" id="TEB40020.1"/>
    </source>
</evidence>
<evidence type="ECO:0000259" key="3">
    <source>
        <dbReference type="PROSITE" id="PS50102"/>
    </source>
</evidence>
<dbReference type="SMART" id="SM00360">
    <property type="entry name" value="RRM"/>
    <property type="match status" value="1"/>
</dbReference>
<keyword evidence="6" id="KW-1185">Reference proteome</keyword>
<dbReference type="Proteomes" id="UP000298030">
    <property type="component" value="Unassembled WGS sequence"/>
</dbReference>
<feature type="region of interest" description="Disordered" evidence="2">
    <location>
        <begin position="33"/>
        <end position="94"/>
    </location>
</feature>
<dbReference type="GO" id="GO:0000381">
    <property type="term" value="P:regulation of alternative mRNA splicing, via spliceosome"/>
    <property type="evidence" value="ECO:0007669"/>
    <property type="project" value="TreeGrafter"/>
</dbReference>
<feature type="compositionally biased region" description="Polar residues" evidence="2">
    <location>
        <begin position="337"/>
        <end position="352"/>
    </location>
</feature>
<dbReference type="Pfam" id="PF25701">
    <property type="entry name" value="RRM_YTH1"/>
    <property type="match status" value="1"/>
</dbReference>
<dbReference type="CDD" id="cd21134">
    <property type="entry name" value="YTH"/>
    <property type="match status" value="1"/>
</dbReference>
<feature type="region of interest" description="Disordered" evidence="2">
    <location>
        <begin position="803"/>
        <end position="823"/>
    </location>
</feature>
<evidence type="ECO:0008006" key="7">
    <source>
        <dbReference type="Google" id="ProtNLM"/>
    </source>
</evidence>
<dbReference type="GO" id="GO:0005654">
    <property type="term" value="C:nucleoplasm"/>
    <property type="evidence" value="ECO:0007669"/>
    <property type="project" value="TreeGrafter"/>
</dbReference>
<keyword evidence="1" id="KW-0694">RNA-binding</keyword>
<dbReference type="Pfam" id="PF04146">
    <property type="entry name" value="YTH"/>
    <property type="match status" value="1"/>
</dbReference>
<protein>
    <recommendedName>
        <fullName evidence="7">YTH domain-containing protein</fullName>
    </recommendedName>
</protein>
<dbReference type="InterPro" id="IPR007275">
    <property type="entry name" value="YTH_domain"/>
</dbReference>
<feature type="region of interest" description="Disordered" evidence="2">
    <location>
        <begin position="333"/>
        <end position="401"/>
    </location>
</feature>
<dbReference type="InterPro" id="IPR012677">
    <property type="entry name" value="Nucleotide-bd_a/b_plait_sf"/>
</dbReference>
<dbReference type="PROSITE" id="PS50882">
    <property type="entry name" value="YTH"/>
    <property type="match status" value="1"/>
</dbReference>
<dbReference type="Gene3D" id="3.30.70.330">
    <property type="match status" value="1"/>
</dbReference>
<evidence type="ECO:0000256" key="1">
    <source>
        <dbReference type="PROSITE-ProRule" id="PRU00176"/>
    </source>
</evidence>
<dbReference type="CDD" id="cd00590">
    <property type="entry name" value="RRM_SF"/>
    <property type="match status" value="1"/>
</dbReference>
<dbReference type="GO" id="GO:1990247">
    <property type="term" value="F:N6-methyladenosine-containing RNA reader activity"/>
    <property type="evidence" value="ECO:0007669"/>
    <property type="project" value="TreeGrafter"/>
</dbReference>
<dbReference type="GO" id="GO:0000398">
    <property type="term" value="P:mRNA splicing, via spliceosome"/>
    <property type="evidence" value="ECO:0007669"/>
    <property type="project" value="TreeGrafter"/>
</dbReference>
<dbReference type="AlphaFoldDB" id="A0A4Y7U0R4"/>
<feature type="domain" description="RRM" evidence="3">
    <location>
        <begin position="401"/>
        <end position="490"/>
    </location>
</feature>
<accession>A0A4Y7U0R4</accession>
<reference evidence="5 6" key="1">
    <citation type="journal article" date="2019" name="Nat. Ecol. Evol.">
        <title>Megaphylogeny resolves global patterns of mushroom evolution.</title>
        <authorList>
            <person name="Varga T."/>
            <person name="Krizsan K."/>
            <person name="Foldi C."/>
            <person name="Dima B."/>
            <person name="Sanchez-Garcia M."/>
            <person name="Sanchez-Ramirez S."/>
            <person name="Szollosi G.J."/>
            <person name="Szarkandi J.G."/>
            <person name="Papp V."/>
            <person name="Albert L."/>
            <person name="Andreopoulos W."/>
            <person name="Angelini C."/>
            <person name="Antonin V."/>
            <person name="Barry K.W."/>
            <person name="Bougher N.L."/>
            <person name="Buchanan P."/>
            <person name="Buyck B."/>
            <person name="Bense V."/>
            <person name="Catcheside P."/>
            <person name="Chovatia M."/>
            <person name="Cooper J."/>
            <person name="Damon W."/>
            <person name="Desjardin D."/>
            <person name="Finy P."/>
            <person name="Geml J."/>
            <person name="Haridas S."/>
            <person name="Hughes K."/>
            <person name="Justo A."/>
            <person name="Karasinski D."/>
            <person name="Kautmanova I."/>
            <person name="Kiss B."/>
            <person name="Kocsube S."/>
            <person name="Kotiranta H."/>
            <person name="LaButti K.M."/>
            <person name="Lechner B.E."/>
            <person name="Liimatainen K."/>
            <person name="Lipzen A."/>
            <person name="Lukacs Z."/>
            <person name="Mihaltcheva S."/>
            <person name="Morgado L.N."/>
            <person name="Niskanen T."/>
            <person name="Noordeloos M.E."/>
            <person name="Ohm R.A."/>
            <person name="Ortiz-Santana B."/>
            <person name="Ovrebo C."/>
            <person name="Racz N."/>
            <person name="Riley R."/>
            <person name="Savchenko A."/>
            <person name="Shiryaev A."/>
            <person name="Soop K."/>
            <person name="Spirin V."/>
            <person name="Szebenyi C."/>
            <person name="Tomsovsky M."/>
            <person name="Tulloss R.E."/>
            <person name="Uehling J."/>
            <person name="Grigoriev I.V."/>
            <person name="Vagvolgyi C."/>
            <person name="Papp T."/>
            <person name="Martin F.M."/>
            <person name="Miettinen O."/>
            <person name="Hibbett D.S."/>
            <person name="Nagy L.G."/>
        </authorList>
    </citation>
    <scope>NUCLEOTIDE SEQUENCE [LARGE SCALE GENOMIC DNA]</scope>
    <source>
        <strain evidence="5 6">FP101781</strain>
    </source>
</reference>
<evidence type="ECO:0000259" key="4">
    <source>
        <dbReference type="PROSITE" id="PS50882"/>
    </source>
</evidence>
<feature type="compositionally biased region" description="Low complexity" evidence="2">
    <location>
        <begin position="33"/>
        <end position="46"/>
    </location>
</feature>
<evidence type="ECO:0000256" key="2">
    <source>
        <dbReference type="SAM" id="MobiDB-lite"/>
    </source>
</evidence>
<feature type="compositionally biased region" description="Low complexity" evidence="2">
    <location>
        <begin position="566"/>
        <end position="580"/>
    </location>
</feature>
<feature type="region of interest" description="Disordered" evidence="2">
    <location>
        <begin position="150"/>
        <end position="207"/>
    </location>
</feature>
<name>A0A4Y7U0R4_COPMI</name>
<comment type="caution">
    <text evidence="5">The sequence shown here is derived from an EMBL/GenBank/DDBJ whole genome shotgun (WGS) entry which is preliminary data.</text>
</comment>
<dbReference type="InterPro" id="IPR000504">
    <property type="entry name" value="RRM_dom"/>
</dbReference>
<feature type="compositionally biased region" description="Low complexity" evidence="2">
    <location>
        <begin position="190"/>
        <end position="206"/>
    </location>
</feature>
<dbReference type="InterPro" id="IPR035979">
    <property type="entry name" value="RBD_domain_sf"/>
</dbReference>
<sequence>MVEPQRVFSPSRSATPTAVSFRVSAANQKNLVLSGLSGSTGGDSTLHISMPGDAPSRTTPVGEWSRPDPRRRQSHTTPSARPPGVRPSTNPTAQGYFQSHFIDQVPEGQHPTPHSLPHTGLHYPPVSSYPMGSGFYGQYTVPSQPSLGVAQTSPYPYSHGYHSPGGVDSNVGRREMQSNFQPMAPPPHPQYSYPQHSQDDSSSSGQVLLTASSSRFASHPPLAHSPTSQPYIGSGHYPGMAYPSPMANPQYTYPSHFPATPPMYRPYGPIAYPQHAASAPEEAQGAWYFLSHGTHAPPQPYHYEGGQYQHPYTTRYPHHPDQATLRASATDFRTGAVHSSTASTPLTAPQSGPLTPAPPLAPPYAADTSPRPPTSRPLSASGKPVSRREWHPKPPPHRSPWVMWVGNVPADATQEELWEFFSCDPGGGDSSEEAATFGAVVSIFLIARSNCAFINYSDESSLEAAIKTFHGKRLRPNDPQCPMLVCKVRRSTDDLKSGVGGQRGTGMHKQWVKEQRKLQQSQPGILADASQSDDASISSQSVLDLVDRVGSVSFDPNQPQERRTTKQSSSSESYTSTSSSLLGEHFPTRYFILKSLSERDLEISVQGGLWATQKHNELILDRAYRTSRDVFLIFSVNKSGEFYGYARMAGPIRQGEGRVSWSSRSQTSPPLLSPSAHLTSPTDRRPLLEGPVFQSPESFEVPRPAIDSGCPPTLAQAQQRDARRDLARQQRLDHHAESAPAKLGGTGGRPGRSPSLKFSLDQHQRRQQTMAAQAGFHLDPAAPYRAMKDPAAGVERLVDEERVPPLGTQTPGSVDATEAVDKPSPSWGDCFKVEWLELRKVPFHKTRHLRNAWNKGREIKVSRDGTELESSVGKRLLEEWANLVEP</sequence>
<feature type="domain" description="YTH" evidence="4">
    <location>
        <begin position="588"/>
        <end position="880"/>
    </location>
</feature>
<feature type="compositionally biased region" description="Polar residues" evidence="2">
    <location>
        <begin position="660"/>
        <end position="681"/>
    </location>
</feature>
<feature type="region of interest" description="Disordered" evidence="2">
    <location>
        <begin position="657"/>
        <end position="769"/>
    </location>
</feature>
<dbReference type="GO" id="GO:0003729">
    <property type="term" value="F:mRNA binding"/>
    <property type="evidence" value="ECO:0007669"/>
    <property type="project" value="TreeGrafter"/>
</dbReference>
<evidence type="ECO:0000313" key="6">
    <source>
        <dbReference type="Proteomes" id="UP000298030"/>
    </source>
</evidence>
<dbReference type="PROSITE" id="PS50102">
    <property type="entry name" value="RRM"/>
    <property type="match status" value="1"/>
</dbReference>
<dbReference type="EMBL" id="QPFP01000001">
    <property type="protein sequence ID" value="TEB40020.1"/>
    <property type="molecule type" value="Genomic_DNA"/>
</dbReference>
<dbReference type="PANTHER" id="PTHR12357">
    <property type="entry name" value="YTH YT521-B HOMOLOGY DOMAIN-CONTAINING"/>
    <property type="match status" value="1"/>
</dbReference>
<dbReference type="InterPro" id="IPR045168">
    <property type="entry name" value="YTH_prot"/>
</dbReference>
<dbReference type="STRING" id="71717.A0A4Y7U0R4"/>
<feature type="compositionally biased region" description="Basic and acidic residues" evidence="2">
    <location>
        <begin position="720"/>
        <end position="737"/>
    </location>
</feature>
<feature type="region of interest" description="Disordered" evidence="2">
    <location>
        <begin position="551"/>
        <end position="580"/>
    </location>
</feature>
<proteinExistence type="predicted"/>
<gene>
    <name evidence="5" type="ORF">FA13DRAFT_1724242</name>
</gene>
<dbReference type="OrthoDB" id="6103986at2759"/>
<dbReference type="InterPro" id="IPR057720">
    <property type="entry name" value="RRM_YTH1"/>
</dbReference>
<dbReference type="PANTHER" id="PTHR12357:SF3">
    <property type="entry name" value="YTH DOMAIN-CONTAINING PROTEIN 1"/>
    <property type="match status" value="1"/>
</dbReference>
<dbReference type="SUPFAM" id="SSF54928">
    <property type="entry name" value="RNA-binding domain, RBD"/>
    <property type="match status" value="1"/>
</dbReference>
<dbReference type="Gene3D" id="3.10.590.10">
    <property type="entry name" value="ph1033 like domains"/>
    <property type="match status" value="2"/>
</dbReference>
<organism evidence="5 6">
    <name type="scientific">Coprinellus micaceus</name>
    <name type="common">Glistening ink-cap mushroom</name>
    <name type="synonym">Coprinus micaceus</name>
    <dbReference type="NCBI Taxonomy" id="71717"/>
    <lineage>
        <taxon>Eukaryota</taxon>
        <taxon>Fungi</taxon>
        <taxon>Dikarya</taxon>
        <taxon>Basidiomycota</taxon>
        <taxon>Agaricomycotina</taxon>
        <taxon>Agaricomycetes</taxon>
        <taxon>Agaricomycetidae</taxon>
        <taxon>Agaricales</taxon>
        <taxon>Agaricineae</taxon>
        <taxon>Psathyrellaceae</taxon>
        <taxon>Coprinellus</taxon>
    </lineage>
</organism>